<sequence>MVSQQVDAVEEVGNVSACRRARRQLKRARIAASVEPRETVNTHPAATQCRHVDALRDGPQHRQQPRYAHARWGARERGRQSQRGCGEHRSSTQGGAGRQHEATRQTRVAEAKSNQDKQPTVTTLKWRAGQGRHHHTHAAAEKAA</sequence>
<gene>
    <name evidence="2" type="ORF">BU14_0022s0031</name>
</gene>
<feature type="compositionally biased region" description="Basic and acidic residues" evidence="1">
    <location>
        <begin position="98"/>
        <end position="115"/>
    </location>
</feature>
<protein>
    <submittedName>
        <fullName evidence="2">Uncharacterized protein</fullName>
    </submittedName>
</protein>
<evidence type="ECO:0000256" key="1">
    <source>
        <dbReference type="SAM" id="MobiDB-lite"/>
    </source>
</evidence>
<name>A0A1X6PKG3_PORUM</name>
<evidence type="ECO:0000313" key="2">
    <source>
        <dbReference type="EMBL" id="OSX81310.1"/>
    </source>
</evidence>
<proteinExistence type="predicted"/>
<accession>A0A1X6PKG3</accession>
<dbReference type="EMBL" id="KV918763">
    <property type="protein sequence ID" value="OSX81310.1"/>
    <property type="molecule type" value="Genomic_DNA"/>
</dbReference>
<evidence type="ECO:0000313" key="3">
    <source>
        <dbReference type="Proteomes" id="UP000218209"/>
    </source>
</evidence>
<keyword evidence="3" id="KW-1185">Reference proteome</keyword>
<organism evidence="2 3">
    <name type="scientific">Porphyra umbilicalis</name>
    <name type="common">Purple laver</name>
    <name type="synonym">Red alga</name>
    <dbReference type="NCBI Taxonomy" id="2786"/>
    <lineage>
        <taxon>Eukaryota</taxon>
        <taxon>Rhodophyta</taxon>
        <taxon>Bangiophyceae</taxon>
        <taxon>Bangiales</taxon>
        <taxon>Bangiaceae</taxon>
        <taxon>Porphyra</taxon>
    </lineage>
</organism>
<dbReference type="AlphaFoldDB" id="A0A1X6PKG3"/>
<feature type="region of interest" description="Disordered" evidence="1">
    <location>
        <begin position="33"/>
        <end position="144"/>
    </location>
</feature>
<feature type="compositionally biased region" description="Basic and acidic residues" evidence="1">
    <location>
        <begin position="50"/>
        <end position="60"/>
    </location>
</feature>
<feature type="compositionally biased region" description="Basic and acidic residues" evidence="1">
    <location>
        <begin position="73"/>
        <end position="90"/>
    </location>
</feature>
<reference evidence="2 3" key="1">
    <citation type="submission" date="2017-03" db="EMBL/GenBank/DDBJ databases">
        <title>WGS assembly of Porphyra umbilicalis.</title>
        <authorList>
            <person name="Brawley S.H."/>
            <person name="Blouin N.A."/>
            <person name="Ficko-Blean E."/>
            <person name="Wheeler G.L."/>
            <person name="Lohr M."/>
            <person name="Goodson H.V."/>
            <person name="Jenkins J.W."/>
            <person name="Blaby-Haas C.E."/>
            <person name="Helliwell K.E."/>
            <person name="Chan C."/>
            <person name="Marriage T."/>
            <person name="Bhattacharya D."/>
            <person name="Klein A.S."/>
            <person name="Badis Y."/>
            <person name="Brodie J."/>
            <person name="Cao Y."/>
            <person name="Collen J."/>
            <person name="Dittami S.M."/>
            <person name="Gachon C.M."/>
            <person name="Green B.R."/>
            <person name="Karpowicz S."/>
            <person name="Kim J.W."/>
            <person name="Kudahl U."/>
            <person name="Lin S."/>
            <person name="Michel G."/>
            <person name="Mittag M."/>
            <person name="Olson B.J."/>
            <person name="Pangilinan J."/>
            <person name="Peng Y."/>
            <person name="Qiu H."/>
            <person name="Shu S."/>
            <person name="Singer J.T."/>
            <person name="Smith A.G."/>
            <person name="Sprecher B.N."/>
            <person name="Wagner V."/>
            <person name="Wang W."/>
            <person name="Wang Z.-Y."/>
            <person name="Yan J."/>
            <person name="Yarish C."/>
            <person name="Zoeuner-Riek S."/>
            <person name="Zhuang Y."/>
            <person name="Zou Y."/>
            <person name="Lindquist E.A."/>
            <person name="Grimwood J."/>
            <person name="Barry K."/>
            <person name="Rokhsar D.S."/>
            <person name="Schmutz J."/>
            <person name="Stiller J.W."/>
            <person name="Grossman A.R."/>
            <person name="Prochnik S.E."/>
        </authorList>
    </citation>
    <scope>NUCLEOTIDE SEQUENCE [LARGE SCALE GENOMIC DNA]</scope>
    <source>
        <strain evidence="2">4086291</strain>
    </source>
</reference>
<dbReference type="Proteomes" id="UP000218209">
    <property type="component" value="Unassembled WGS sequence"/>
</dbReference>